<keyword evidence="5 8" id="KW-1133">Transmembrane helix</keyword>
<evidence type="ECO:0000256" key="4">
    <source>
        <dbReference type="ARBA" id="ARBA00022692"/>
    </source>
</evidence>
<sequence>MDGVLLNQELVFRVIDLTGVFCGGCLGGTVARRHKFDFVGFLILGISTALGGGVLRDIMLNLTPIALTNGSYLIAAVCGVFISMVLRIDDRKFWINLFSVIDALTVGSWAATGASKTLAAGLGVGPALLLGVVTAIGGGIIRDVLVGRTPEVFGGNTLYATPALAGAAVVTMVHGIGYPGVGMIAGTITGGALCLPARLFGWSLPDLPDWSIDSAAAQFLRKIKGDKSHRAKSHLRNLQRMEEHVSRSQQAGNNTGNDGTEDLHPPITADHSDTSEKGNKTA</sequence>
<evidence type="ECO:0000256" key="1">
    <source>
        <dbReference type="ARBA" id="ARBA00004651"/>
    </source>
</evidence>
<comment type="caution">
    <text evidence="10">The sequence shown here is derived from an EMBL/GenBank/DDBJ whole genome shotgun (WGS) entry which is preliminary data.</text>
</comment>
<dbReference type="InterPro" id="IPR005115">
    <property type="entry name" value="Gly_transporter"/>
</dbReference>
<reference evidence="10 11" key="1">
    <citation type="submission" date="2017-08" db="EMBL/GenBank/DDBJ databases">
        <title>Infants hospitalized years apart are colonized by the same room-sourced microbial strains.</title>
        <authorList>
            <person name="Brooks B."/>
            <person name="Olm M.R."/>
            <person name="Firek B.A."/>
            <person name="Baker R."/>
            <person name="Thomas B.C."/>
            <person name="Morowitz M.J."/>
            <person name="Banfield J.F."/>
        </authorList>
    </citation>
    <scope>NUCLEOTIDE SEQUENCE [LARGE SCALE GENOMIC DNA]</scope>
    <source>
        <strain evidence="10">S2_006_000_R1_57</strain>
    </source>
</reference>
<evidence type="ECO:0000256" key="7">
    <source>
        <dbReference type="SAM" id="MobiDB-lite"/>
    </source>
</evidence>
<feature type="transmembrane region" description="Helical" evidence="8">
    <location>
        <begin position="12"/>
        <end position="31"/>
    </location>
</feature>
<dbReference type="PANTHER" id="PTHR30506:SF3">
    <property type="entry name" value="UPF0126 INNER MEMBRANE PROTEIN YADS-RELATED"/>
    <property type="match status" value="1"/>
</dbReference>
<organism evidence="10 11">
    <name type="scientific">Lawsonella clevelandensis</name>
    <dbReference type="NCBI Taxonomy" id="1528099"/>
    <lineage>
        <taxon>Bacteria</taxon>
        <taxon>Bacillati</taxon>
        <taxon>Actinomycetota</taxon>
        <taxon>Actinomycetes</taxon>
        <taxon>Mycobacteriales</taxon>
        <taxon>Lawsonellaceae</taxon>
        <taxon>Lawsonella</taxon>
    </lineage>
</organism>
<gene>
    <name evidence="10" type="ORF">DI579_02635</name>
</gene>
<keyword evidence="6 8" id="KW-0472">Membrane</keyword>
<evidence type="ECO:0000259" key="9">
    <source>
        <dbReference type="Pfam" id="PF03458"/>
    </source>
</evidence>
<feature type="transmembrane region" description="Helical" evidence="8">
    <location>
        <begin position="118"/>
        <end position="141"/>
    </location>
</feature>
<evidence type="ECO:0000256" key="5">
    <source>
        <dbReference type="ARBA" id="ARBA00022989"/>
    </source>
</evidence>
<dbReference type="Proteomes" id="UP000248606">
    <property type="component" value="Unassembled WGS sequence"/>
</dbReference>
<evidence type="ECO:0000256" key="6">
    <source>
        <dbReference type="ARBA" id="ARBA00023136"/>
    </source>
</evidence>
<feature type="compositionally biased region" description="Basic and acidic residues" evidence="7">
    <location>
        <begin position="270"/>
        <end position="282"/>
    </location>
</feature>
<evidence type="ECO:0000256" key="2">
    <source>
        <dbReference type="ARBA" id="ARBA00008193"/>
    </source>
</evidence>
<name>A0A2W5IDM4_9ACTN</name>
<evidence type="ECO:0000256" key="8">
    <source>
        <dbReference type="SAM" id="Phobius"/>
    </source>
</evidence>
<keyword evidence="4 8" id="KW-0812">Transmembrane</keyword>
<feature type="transmembrane region" description="Helical" evidence="8">
    <location>
        <begin position="93"/>
        <end position="112"/>
    </location>
</feature>
<feature type="transmembrane region" description="Helical" evidence="8">
    <location>
        <begin position="38"/>
        <end position="59"/>
    </location>
</feature>
<dbReference type="PANTHER" id="PTHR30506">
    <property type="entry name" value="INNER MEMBRANE PROTEIN"/>
    <property type="match status" value="1"/>
</dbReference>
<feature type="domain" description="Glycine transporter" evidence="9">
    <location>
        <begin position="14"/>
        <end position="86"/>
    </location>
</feature>
<dbReference type="AlphaFoldDB" id="A0A2W5IDM4"/>
<protein>
    <recommendedName>
        <fullName evidence="9">Glycine transporter domain-containing protein</fullName>
    </recommendedName>
</protein>
<evidence type="ECO:0000313" key="11">
    <source>
        <dbReference type="Proteomes" id="UP000248606"/>
    </source>
</evidence>
<feature type="transmembrane region" description="Helical" evidence="8">
    <location>
        <begin position="65"/>
        <end position="86"/>
    </location>
</feature>
<feature type="domain" description="Glycine transporter" evidence="9">
    <location>
        <begin position="100"/>
        <end position="174"/>
    </location>
</feature>
<dbReference type="EMBL" id="QFOZ01000002">
    <property type="protein sequence ID" value="PZP89428.1"/>
    <property type="molecule type" value="Genomic_DNA"/>
</dbReference>
<accession>A0A2W5IDM4</accession>
<evidence type="ECO:0000256" key="3">
    <source>
        <dbReference type="ARBA" id="ARBA00022475"/>
    </source>
</evidence>
<comment type="similarity">
    <text evidence="2">Belongs to the UPF0126 family.</text>
</comment>
<feature type="compositionally biased region" description="Polar residues" evidence="7">
    <location>
        <begin position="247"/>
        <end position="258"/>
    </location>
</feature>
<evidence type="ECO:0000313" key="10">
    <source>
        <dbReference type="EMBL" id="PZP89428.1"/>
    </source>
</evidence>
<comment type="subcellular location">
    <subcellularLocation>
        <location evidence="1">Cell membrane</location>
        <topology evidence="1">Multi-pass membrane protein</topology>
    </subcellularLocation>
</comment>
<proteinExistence type="inferred from homology"/>
<feature type="region of interest" description="Disordered" evidence="7">
    <location>
        <begin position="231"/>
        <end position="282"/>
    </location>
</feature>
<dbReference type="Pfam" id="PF03458">
    <property type="entry name" value="Gly_transporter"/>
    <property type="match status" value="2"/>
</dbReference>
<keyword evidence="3" id="KW-1003">Cell membrane</keyword>
<dbReference type="GO" id="GO:0005886">
    <property type="term" value="C:plasma membrane"/>
    <property type="evidence" value="ECO:0007669"/>
    <property type="project" value="UniProtKB-SubCell"/>
</dbReference>